<protein>
    <recommendedName>
        <fullName evidence="4">Lipocalin-like domain-containing protein</fullName>
    </recommendedName>
</protein>
<evidence type="ECO:0000313" key="3">
    <source>
        <dbReference type="Proteomes" id="UP000679691"/>
    </source>
</evidence>
<evidence type="ECO:0000256" key="1">
    <source>
        <dbReference type="SAM" id="SignalP"/>
    </source>
</evidence>
<comment type="caution">
    <text evidence="2">The sequence shown here is derived from an EMBL/GenBank/DDBJ whole genome shotgun (WGS) entry which is preliminary data.</text>
</comment>
<dbReference type="Proteomes" id="UP000679691">
    <property type="component" value="Unassembled WGS sequence"/>
</dbReference>
<organism evidence="2 3">
    <name type="scientific">Rhinopithecimicrobium faecis</name>
    <dbReference type="NCBI Taxonomy" id="2820698"/>
    <lineage>
        <taxon>Bacteria</taxon>
        <taxon>Pseudomonadati</taxon>
        <taxon>Bacteroidota</taxon>
        <taxon>Sphingobacteriia</taxon>
        <taxon>Sphingobacteriales</taxon>
        <taxon>Sphingobacteriaceae</taxon>
        <taxon>Rhinopithecimicrobium</taxon>
    </lineage>
</organism>
<dbReference type="EMBL" id="JAGKSB010000001">
    <property type="protein sequence ID" value="MBP3941997.1"/>
    <property type="molecule type" value="Genomic_DNA"/>
</dbReference>
<feature type="chain" id="PRO_5035717247" description="Lipocalin-like domain-containing protein" evidence="1">
    <location>
        <begin position="26"/>
        <end position="182"/>
    </location>
</feature>
<proteinExistence type="predicted"/>
<dbReference type="RefSeq" id="WP_353545484.1">
    <property type="nucleotide sequence ID" value="NZ_JAGKSB010000001.1"/>
</dbReference>
<name>A0A8T4H946_9SPHI</name>
<reference evidence="2" key="1">
    <citation type="submission" date="2021-03" db="EMBL/GenBank/DDBJ databases">
        <authorList>
            <person name="Lu T."/>
            <person name="Wang Q."/>
            <person name="Han X."/>
        </authorList>
    </citation>
    <scope>NUCLEOTIDE SEQUENCE</scope>
    <source>
        <strain evidence="2">WQ 2009</strain>
    </source>
</reference>
<keyword evidence="1" id="KW-0732">Signal</keyword>
<feature type="signal peptide" evidence="1">
    <location>
        <begin position="1"/>
        <end position="25"/>
    </location>
</feature>
<dbReference type="AlphaFoldDB" id="A0A8T4H946"/>
<accession>A0A8T4H946</accession>
<gene>
    <name evidence="2" type="ORF">J5U18_00210</name>
</gene>
<evidence type="ECO:0000313" key="2">
    <source>
        <dbReference type="EMBL" id="MBP3941997.1"/>
    </source>
</evidence>
<evidence type="ECO:0008006" key="4">
    <source>
        <dbReference type="Google" id="ProtNLM"/>
    </source>
</evidence>
<keyword evidence="3" id="KW-1185">Reference proteome</keyword>
<sequence length="182" mass="19753">MKSIFTVGLASLLFMAVAMPEKATAATHTKAASAPVQNKPTPSQWRKALKGAWVLNSVDRENLPQSYTVKTIFEEAPPECFIGSVWTLPSSGKGNITFSADGRLCAPGAVRNIVWSIYNPGANIGEPQFQMKKVYAGEKASAVQTGYRLALSYTDGNKLVLRMPVTTDEGNSFLVFNFTRSN</sequence>